<evidence type="ECO:0000259" key="4">
    <source>
        <dbReference type="PROSITE" id="PS01031"/>
    </source>
</evidence>
<dbReference type="PANTHER" id="PTHR45640:SF26">
    <property type="entry name" value="RE23625P"/>
    <property type="match status" value="1"/>
</dbReference>
<reference evidence="5 6" key="1">
    <citation type="submission" date="2024-02" db="EMBL/GenBank/DDBJ databases">
        <title>Chromosome-scale genome assembly of the rough periwinkle Littorina saxatilis.</title>
        <authorList>
            <person name="De Jode A."/>
            <person name="Faria R."/>
            <person name="Formenti G."/>
            <person name="Sims Y."/>
            <person name="Smith T.P."/>
            <person name="Tracey A."/>
            <person name="Wood J.M.D."/>
            <person name="Zagrodzka Z.B."/>
            <person name="Johannesson K."/>
            <person name="Butlin R.K."/>
            <person name="Leder E.H."/>
        </authorList>
    </citation>
    <scope>NUCLEOTIDE SEQUENCE [LARGE SCALE GENOMIC DNA]</scope>
    <source>
        <strain evidence="5">Snail1</strain>
        <tissue evidence="5">Muscle</tissue>
    </source>
</reference>
<evidence type="ECO:0000256" key="1">
    <source>
        <dbReference type="PROSITE-ProRule" id="PRU00285"/>
    </source>
</evidence>
<comment type="similarity">
    <text evidence="1 2">Belongs to the small heat shock protein (HSP20) family.</text>
</comment>
<dbReference type="EMBL" id="JBAMIC010000011">
    <property type="protein sequence ID" value="KAK7100895.1"/>
    <property type="molecule type" value="Genomic_DNA"/>
</dbReference>
<dbReference type="Proteomes" id="UP001374579">
    <property type="component" value="Unassembled WGS sequence"/>
</dbReference>
<evidence type="ECO:0000256" key="2">
    <source>
        <dbReference type="RuleBase" id="RU003616"/>
    </source>
</evidence>
<comment type="caution">
    <text evidence="5">The sequence shown here is derived from an EMBL/GenBank/DDBJ whole genome shotgun (WGS) entry which is preliminary data.</text>
</comment>
<dbReference type="InterPro" id="IPR001436">
    <property type="entry name" value="Alpha-crystallin/sHSP_animal"/>
</dbReference>
<keyword evidence="6" id="KW-1185">Reference proteome</keyword>
<evidence type="ECO:0000313" key="6">
    <source>
        <dbReference type="Proteomes" id="UP001374579"/>
    </source>
</evidence>
<dbReference type="SUPFAM" id="SSF49764">
    <property type="entry name" value="HSP20-like chaperones"/>
    <property type="match status" value="1"/>
</dbReference>
<dbReference type="PANTHER" id="PTHR45640">
    <property type="entry name" value="HEAT SHOCK PROTEIN HSP-12.2-RELATED"/>
    <property type="match status" value="1"/>
</dbReference>
<dbReference type="Pfam" id="PF00011">
    <property type="entry name" value="HSP20"/>
    <property type="match status" value="1"/>
</dbReference>
<name>A0AAN9GBK9_9CAEN</name>
<feature type="compositionally biased region" description="Basic and acidic residues" evidence="3">
    <location>
        <begin position="125"/>
        <end position="146"/>
    </location>
</feature>
<evidence type="ECO:0000256" key="3">
    <source>
        <dbReference type="SAM" id="MobiDB-lite"/>
    </source>
</evidence>
<dbReference type="AlphaFoldDB" id="A0AAN9GBK9"/>
<proteinExistence type="inferred from homology"/>
<feature type="region of interest" description="Disordered" evidence="3">
    <location>
        <begin position="121"/>
        <end position="146"/>
    </location>
</feature>
<dbReference type="GO" id="GO:0042026">
    <property type="term" value="P:protein refolding"/>
    <property type="evidence" value="ECO:0007669"/>
    <property type="project" value="TreeGrafter"/>
</dbReference>
<feature type="domain" description="SHSP" evidence="4">
    <location>
        <begin position="31"/>
        <end position="140"/>
    </location>
</feature>
<dbReference type="GO" id="GO:0009408">
    <property type="term" value="P:response to heat"/>
    <property type="evidence" value="ECO:0007669"/>
    <property type="project" value="TreeGrafter"/>
</dbReference>
<dbReference type="InterPro" id="IPR002068">
    <property type="entry name" value="A-crystallin/Hsp20_dom"/>
</dbReference>
<evidence type="ECO:0000313" key="5">
    <source>
        <dbReference type="EMBL" id="KAK7100895.1"/>
    </source>
</evidence>
<dbReference type="InterPro" id="IPR008978">
    <property type="entry name" value="HSP20-like_chaperone"/>
</dbReference>
<dbReference type="GO" id="GO:0005634">
    <property type="term" value="C:nucleus"/>
    <property type="evidence" value="ECO:0007669"/>
    <property type="project" value="TreeGrafter"/>
</dbReference>
<organism evidence="5 6">
    <name type="scientific">Littorina saxatilis</name>
    <dbReference type="NCBI Taxonomy" id="31220"/>
    <lineage>
        <taxon>Eukaryota</taxon>
        <taxon>Metazoa</taxon>
        <taxon>Spiralia</taxon>
        <taxon>Lophotrochozoa</taxon>
        <taxon>Mollusca</taxon>
        <taxon>Gastropoda</taxon>
        <taxon>Caenogastropoda</taxon>
        <taxon>Littorinimorpha</taxon>
        <taxon>Littorinoidea</taxon>
        <taxon>Littorinidae</taxon>
        <taxon>Littorina</taxon>
    </lineage>
</organism>
<gene>
    <name evidence="5" type="ORF">V1264_023761</name>
</gene>
<dbReference type="PRINTS" id="PR00299">
    <property type="entry name" value="ACRYSTALLIN"/>
</dbReference>
<dbReference type="GO" id="GO:0051082">
    <property type="term" value="F:unfolded protein binding"/>
    <property type="evidence" value="ECO:0007669"/>
    <property type="project" value="TreeGrafter"/>
</dbReference>
<dbReference type="GO" id="GO:0005737">
    <property type="term" value="C:cytoplasm"/>
    <property type="evidence" value="ECO:0007669"/>
    <property type="project" value="TreeGrafter"/>
</dbReference>
<dbReference type="Gene3D" id="2.60.40.790">
    <property type="match status" value="1"/>
</dbReference>
<accession>A0AAN9GBK9</accession>
<dbReference type="CDD" id="cd06526">
    <property type="entry name" value="metazoan_ACD"/>
    <property type="match status" value="1"/>
</dbReference>
<dbReference type="PROSITE" id="PS01031">
    <property type="entry name" value="SHSP"/>
    <property type="match status" value="1"/>
</dbReference>
<protein>
    <recommendedName>
        <fullName evidence="4">SHSP domain-containing protein</fullName>
    </recommendedName>
</protein>
<sequence>MALSRLLYDPYLGSDYDLMPLQVFTQPFVVPRQAPMQGGLSEVVNTDKEFRVNVDVQHFKPEEIDVKTKDNRVVVHAKHEERPDEHGFIMREFTRQYVLPKDVDPNAVTSSLNKDGVLMLKAPKKSLEAPKERSIPITHEKEKSEA</sequence>